<evidence type="ECO:0000313" key="3">
    <source>
        <dbReference type="Proteomes" id="UP000291469"/>
    </source>
</evidence>
<proteinExistence type="predicted"/>
<evidence type="ECO:0000256" key="1">
    <source>
        <dbReference type="SAM" id="Phobius"/>
    </source>
</evidence>
<dbReference type="RefSeq" id="WP_131154976.1">
    <property type="nucleotide sequence ID" value="NZ_CP036402.1"/>
</dbReference>
<dbReference type="EMBL" id="CP036402">
    <property type="protein sequence ID" value="QBI19979.1"/>
    <property type="molecule type" value="Genomic_DNA"/>
</dbReference>
<keyword evidence="3" id="KW-1185">Reference proteome</keyword>
<keyword evidence="1" id="KW-1133">Transmembrane helix</keyword>
<reference evidence="2 3" key="1">
    <citation type="submission" date="2019-01" db="EMBL/GenBank/DDBJ databases">
        <title>Egibacter rhizosphaerae EGI 80759T.</title>
        <authorList>
            <person name="Chen D.-D."/>
            <person name="Tian Y."/>
            <person name="Jiao J.-Y."/>
            <person name="Zhang X.-T."/>
            <person name="Zhang Y.-G."/>
            <person name="Zhang Y."/>
            <person name="Xiao M."/>
            <person name="Shu W.-S."/>
            <person name="Li W.-J."/>
        </authorList>
    </citation>
    <scope>NUCLEOTIDE SEQUENCE [LARGE SCALE GENOMIC DNA]</scope>
    <source>
        <strain evidence="2 3">EGI 80759</strain>
    </source>
</reference>
<organism evidence="2 3">
    <name type="scientific">Egibacter rhizosphaerae</name>
    <dbReference type="NCBI Taxonomy" id="1670831"/>
    <lineage>
        <taxon>Bacteria</taxon>
        <taxon>Bacillati</taxon>
        <taxon>Actinomycetota</taxon>
        <taxon>Nitriliruptoria</taxon>
        <taxon>Egibacterales</taxon>
        <taxon>Egibacteraceae</taxon>
        <taxon>Egibacter</taxon>
    </lineage>
</organism>
<keyword evidence="1" id="KW-0472">Membrane</keyword>
<dbReference type="AlphaFoldDB" id="A0A411YFM7"/>
<accession>A0A411YFM7</accession>
<dbReference type="KEGG" id="erz:ER308_10685"/>
<keyword evidence="1" id="KW-0812">Transmembrane</keyword>
<dbReference type="OrthoDB" id="3576100at2"/>
<protein>
    <submittedName>
        <fullName evidence="2">Uncharacterized protein</fullName>
    </submittedName>
</protein>
<gene>
    <name evidence="2" type="ORF">ER308_10685</name>
</gene>
<sequence length="211" mass="22784">MPDDPRRWLHDAAAEPTGPAAFDLLWASGRRRRRRRQAALGGSVTALVAAVVAVVPMVAGPWVGDDATVRLAGGSSGEGCPVTELEEARFSPPDPYPAEPPVDDGMWYGTAELWTVLVDDASGGLKSVWWSADFEGGADEPEPDIEVAYERLDAPGADPVVLGPPGTNAYEYRRGWFMIAGMTPTDPGCWRVTATYRDAELTYVYAIDDEE</sequence>
<name>A0A411YFM7_9ACTN</name>
<dbReference type="Proteomes" id="UP000291469">
    <property type="component" value="Chromosome"/>
</dbReference>
<feature type="transmembrane region" description="Helical" evidence="1">
    <location>
        <begin position="38"/>
        <end position="63"/>
    </location>
</feature>
<evidence type="ECO:0000313" key="2">
    <source>
        <dbReference type="EMBL" id="QBI19979.1"/>
    </source>
</evidence>